<dbReference type="SMART" id="SM00849">
    <property type="entry name" value="Lactamase_B"/>
    <property type="match status" value="1"/>
</dbReference>
<evidence type="ECO:0000259" key="2">
    <source>
        <dbReference type="SMART" id="SM00849"/>
    </source>
</evidence>
<dbReference type="RefSeq" id="WP_036186916.1">
    <property type="nucleotide sequence ID" value="NZ_JMQN01000023.1"/>
</dbReference>
<feature type="domain" description="Metallo-beta-lactamase" evidence="2">
    <location>
        <begin position="44"/>
        <end position="229"/>
    </location>
</feature>
<evidence type="ECO:0000313" key="3">
    <source>
        <dbReference type="EMBL" id="KEA63942.1"/>
    </source>
</evidence>
<gene>
    <name evidence="3" type="ORF">ADIMK_1913</name>
</gene>
<reference evidence="3 4" key="1">
    <citation type="submission" date="2014-04" db="EMBL/GenBank/DDBJ databases">
        <title>Marinobacterium kochiensis sp. nov., isolated from sediment sample collected from Kochi backwaters in Kerala, India.</title>
        <authorList>
            <person name="Singh A."/>
            <person name="Pinnaka A.K."/>
        </authorList>
    </citation>
    <scope>NUCLEOTIDE SEQUENCE [LARGE SCALE GENOMIC DNA]</scope>
    <source>
        <strain evidence="3 4">AK27</strain>
    </source>
</reference>
<keyword evidence="1" id="KW-0732">Signal</keyword>
<dbReference type="InterPro" id="IPR036866">
    <property type="entry name" value="RibonucZ/Hydroxyglut_hydro"/>
</dbReference>
<dbReference type="SUPFAM" id="SSF56281">
    <property type="entry name" value="Metallo-hydrolase/oxidoreductase"/>
    <property type="match status" value="1"/>
</dbReference>
<comment type="caution">
    <text evidence="3">The sequence shown here is derived from an EMBL/GenBank/DDBJ whole genome shotgun (WGS) entry which is preliminary data.</text>
</comment>
<dbReference type="Proteomes" id="UP000028252">
    <property type="component" value="Unassembled WGS sequence"/>
</dbReference>
<evidence type="ECO:0000256" key="1">
    <source>
        <dbReference type="SAM" id="SignalP"/>
    </source>
</evidence>
<feature type="signal peptide" evidence="1">
    <location>
        <begin position="1"/>
        <end position="27"/>
    </location>
</feature>
<keyword evidence="4" id="KW-1185">Reference proteome</keyword>
<feature type="chain" id="PRO_5001757517" evidence="1">
    <location>
        <begin position="28"/>
        <end position="294"/>
    </location>
</feature>
<dbReference type="InterPro" id="IPR001279">
    <property type="entry name" value="Metallo-B-lactamas"/>
</dbReference>
<dbReference type="OrthoDB" id="8441428at2"/>
<protein>
    <submittedName>
        <fullName evidence="3">Metallo-beta-lactamase superfamily protein</fullName>
    </submittedName>
</protein>
<dbReference type="AlphaFoldDB" id="A0A081FZI7"/>
<dbReference type="PANTHER" id="PTHR42951">
    <property type="entry name" value="METALLO-BETA-LACTAMASE DOMAIN-CONTAINING"/>
    <property type="match status" value="1"/>
</dbReference>
<dbReference type="PANTHER" id="PTHR42951:SF14">
    <property type="entry name" value="METALLO-BETA-LACTAMASE SUPERFAMILY PROTEIN"/>
    <property type="match status" value="1"/>
</dbReference>
<dbReference type="STRING" id="1232683.ADIMK_1913"/>
<dbReference type="Gene3D" id="3.60.15.10">
    <property type="entry name" value="Ribonuclease Z/Hydroxyacylglutathione hydrolase-like"/>
    <property type="match status" value="1"/>
</dbReference>
<sequence>MTAFKTQIVGAAATLALSISAITAVQAAEPLSLQVFNADANSFHANSVLISGETEAVLVDTQFTRADAHRLVANILSSGKTLKAIYISHGDPDYYFGAEVIREEFPDVPVYASAPTIEWIRNTVEKKVGFWGPKLGANAPHSPVIPEPLPAEGLSIEGHKLVVSGPNGDQSPRGYLWIPDIKAVVGGVNVFSGLHLWTADTQSKEARQDWGRTLEGIEALQPTTVIPGHMAEGAPTGLEAVEYTKTYLNTFEQELAKAQGSADLIEAMKQHYPNAGLGIALDIGAKVSTGEMKW</sequence>
<dbReference type="InterPro" id="IPR050855">
    <property type="entry name" value="NDM-1-like"/>
</dbReference>
<proteinExistence type="predicted"/>
<dbReference type="Pfam" id="PF00753">
    <property type="entry name" value="Lactamase_B"/>
    <property type="match status" value="1"/>
</dbReference>
<dbReference type="PATRIC" id="fig|1232683.4.peg.1882"/>
<dbReference type="EMBL" id="JMQN01000023">
    <property type="protein sequence ID" value="KEA63942.1"/>
    <property type="molecule type" value="Genomic_DNA"/>
</dbReference>
<dbReference type="CDD" id="cd07739">
    <property type="entry name" value="metallo-hydrolase-like_MBL-fold"/>
    <property type="match status" value="1"/>
</dbReference>
<dbReference type="eggNOG" id="COG0491">
    <property type="taxonomic scope" value="Bacteria"/>
</dbReference>
<evidence type="ECO:0000313" key="4">
    <source>
        <dbReference type="Proteomes" id="UP000028252"/>
    </source>
</evidence>
<accession>A0A081FZI7</accession>
<name>A0A081FZI7_9GAMM</name>
<organism evidence="3 4">
    <name type="scientific">Marinobacterium lacunae</name>
    <dbReference type="NCBI Taxonomy" id="1232683"/>
    <lineage>
        <taxon>Bacteria</taxon>
        <taxon>Pseudomonadati</taxon>
        <taxon>Pseudomonadota</taxon>
        <taxon>Gammaproteobacteria</taxon>
        <taxon>Oceanospirillales</taxon>
        <taxon>Oceanospirillaceae</taxon>
        <taxon>Marinobacterium</taxon>
    </lineage>
</organism>